<dbReference type="PANTHER" id="PTHR45982:SF3">
    <property type="entry name" value="F-BOX PROTEIN POF9"/>
    <property type="match status" value="1"/>
</dbReference>
<dbReference type="CDD" id="cd09917">
    <property type="entry name" value="F-box_SF"/>
    <property type="match status" value="1"/>
</dbReference>
<sequence>MASSEQEQTRISLTSLPLDVLLLIVPYLTAQEFLSLSSTCHTFRDDLELRYSATYWSSLTRRTFRVPNQPVVQADGQRWMRLYRRMRTHSKIYAWGNNDGGCFGGTELQEVTAPAIRRVLRGRAPRRMVSVHLRTNHEGWPLECSTAGVGVVSDLQCGGWSLVMLNSKGCLYMNGKLFGLASPSQQHTQGDPIPLSYPHGFVAPSERHDPSTAIEQFSVGRAHVLGLADSGRIWTWNDANAHALQVKFLTIDLRERADGESAGKEGLVTKVVAGWDKSSAYVRGKGIVVWGIVDNDSVILGANEGVDTTLAEDVQIIPDTAFRRTKKRSRDEANELGSRVGEVRNWIVLGHTVVFVTDLGRVFAFPFSAAETAVTTLTEIPFGRGASDTEAVDVQGSHQNFAILLRNGEVLTCDEDKLQHLRTSPSNFELSRVPSLQHTNVISLAFGDYHYHALHANGTITSHGKEAGLRGALGLGGHIINMLRGIAGATDGEFDLDGRLLPECETTGRVVCFEDEKLEWLQGLRGLQGASHSEERARFKAVVDRLDVRAAVSEWAESRLRSWDNLEANALGADDDGLPPYFALSVAAAGWHSGAIVLVNDKKSDRGPLSAHPDITDETGYAATGTSHSLQRPLDAAAQWFLGTPSSRPTPGETLPRLRLPDGQVMPGEGPVEDWVCPEWKSW</sequence>
<dbReference type="EMBL" id="VIBQ01000017">
    <property type="protein sequence ID" value="KAB8360751.1"/>
    <property type="molecule type" value="Genomic_DNA"/>
</dbReference>
<dbReference type="Gene3D" id="2.130.10.30">
    <property type="entry name" value="Regulator of chromosome condensation 1/beta-lactamase-inhibitor protein II"/>
    <property type="match status" value="2"/>
</dbReference>
<dbReference type="PANTHER" id="PTHR45982">
    <property type="entry name" value="REGULATOR OF CHROMOSOME CONDENSATION"/>
    <property type="match status" value="1"/>
</dbReference>
<feature type="domain" description="F-box" evidence="2">
    <location>
        <begin position="10"/>
        <end position="59"/>
    </location>
</feature>
<gene>
    <name evidence="3" type="ORF">FH972_024485</name>
</gene>
<dbReference type="InterPro" id="IPR001810">
    <property type="entry name" value="F-box_dom"/>
</dbReference>
<name>A0A5N6KYG9_9ROSI</name>
<comment type="caution">
    <text evidence="3">The sequence shown here is derived from an EMBL/GenBank/DDBJ whole genome shotgun (WGS) entry which is preliminary data.</text>
</comment>
<dbReference type="SUPFAM" id="SSF50985">
    <property type="entry name" value="RCC1/BLIP-II"/>
    <property type="match status" value="1"/>
</dbReference>
<protein>
    <recommendedName>
        <fullName evidence="2">F-box domain-containing protein</fullName>
    </recommendedName>
</protein>
<keyword evidence="4" id="KW-1185">Reference proteome</keyword>
<evidence type="ECO:0000313" key="4">
    <source>
        <dbReference type="Proteomes" id="UP000327013"/>
    </source>
</evidence>
<dbReference type="AlphaFoldDB" id="A0A5N6KYG9"/>
<dbReference type="PROSITE" id="PS50181">
    <property type="entry name" value="FBOX"/>
    <property type="match status" value="1"/>
</dbReference>
<evidence type="ECO:0000259" key="2">
    <source>
        <dbReference type="PROSITE" id="PS50181"/>
    </source>
</evidence>
<dbReference type="GO" id="GO:0005737">
    <property type="term" value="C:cytoplasm"/>
    <property type="evidence" value="ECO:0007669"/>
    <property type="project" value="TreeGrafter"/>
</dbReference>
<reference evidence="3 4" key="1">
    <citation type="submission" date="2019-06" db="EMBL/GenBank/DDBJ databases">
        <title>A chromosomal-level reference genome of Carpinus fangiana (Coryloideae, Betulaceae).</title>
        <authorList>
            <person name="Yang X."/>
            <person name="Wang Z."/>
            <person name="Zhang L."/>
            <person name="Hao G."/>
            <person name="Liu J."/>
            <person name="Yang Y."/>
        </authorList>
    </citation>
    <scope>NUCLEOTIDE SEQUENCE [LARGE SCALE GENOMIC DNA]</scope>
    <source>
        <strain evidence="3">Cfa_2016G</strain>
        <tissue evidence="3">Leaf</tissue>
    </source>
</reference>
<dbReference type="SUPFAM" id="SSF81383">
    <property type="entry name" value="F-box domain"/>
    <property type="match status" value="1"/>
</dbReference>
<dbReference type="Proteomes" id="UP000327013">
    <property type="component" value="Unassembled WGS sequence"/>
</dbReference>
<dbReference type="InterPro" id="IPR036047">
    <property type="entry name" value="F-box-like_dom_sf"/>
</dbReference>
<evidence type="ECO:0000256" key="1">
    <source>
        <dbReference type="SAM" id="MobiDB-lite"/>
    </source>
</evidence>
<dbReference type="OrthoDB" id="61110at2759"/>
<evidence type="ECO:0000313" key="3">
    <source>
        <dbReference type="EMBL" id="KAB8360751.1"/>
    </source>
</evidence>
<accession>A0A5N6KYG9</accession>
<feature type="region of interest" description="Disordered" evidence="1">
    <location>
        <begin position="644"/>
        <end position="672"/>
    </location>
</feature>
<feature type="region of interest" description="Disordered" evidence="1">
    <location>
        <begin position="603"/>
        <end position="628"/>
    </location>
</feature>
<dbReference type="InterPro" id="IPR009091">
    <property type="entry name" value="RCC1/BLIP-II"/>
</dbReference>
<proteinExistence type="predicted"/>
<organism evidence="3 4">
    <name type="scientific">Carpinus fangiana</name>
    <dbReference type="NCBI Taxonomy" id="176857"/>
    <lineage>
        <taxon>Eukaryota</taxon>
        <taxon>Viridiplantae</taxon>
        <taxon>Streptophyta</taxon>
        <taxon>Embryophyta</taxon>
        <taxon>Tracheophyta</taxon>
        <taxon>Spermatophyta</taxon>
        <taxon>Magnoliopsida</taxon>
        <taxon>eudicotyledons</taxon>
        <taxon>Gunneridae</taxon>
        <taxon>Pentapetalae</taxon>
        <taxon>rosids</taxon>
        <taxon>fabids</taxon>
        <taxon>Fagales</taxon>
        <taxon>Betulaceae</taxon>
        <taxon>Carpinus</taxon>
    </lineage>
</organism>
<dbReference type="InterPro" id="IPR051553">
    <property type="entry name" value="Ran_GTPase-activating"/>
</dbReference>
<dbReference type="GO" id="GO:0005085">
    <property type="term" value="F:guanyl-nucleotide exchange factor activity"/>
    <property type="evidence" value="ECO:0007669"/>
    <property type="project" value="TreeGrafter"/>
</dbReference>